<dbReference type="SUPFAM" id="SSF53167">
    <property type="entry name" value="Purine and uridine phosphorylases"/>
    <property type="match status" value="1"/>
</dbReference>
<dbReference type="GO" id="GO:0019284">
    <property type="term" value="P:L-methionine salvage from S-adenosylmethionine"/>
    <property type="evidence" value="ECO:0007669"/>
    <property type="project" value="TreeGrafter"/>
</dbReference>
<name>A0A517NG18_9BACT</name>
<dbReference type="Pfam" id="PF01048">
    <property type="entry name" value="PNP_UDP_1"/>
    <property type="match status" value="1"/>
</dbReference>
<keyword evidence="4" id="KW-1185">Reference proteome</keyword>
<dbReference type="GO" id="GO:0005829">
    <property type="term" value="C:cytosol"/>
    <property type="evidence" value="ECO:0007669"/>
    <property type="project" value="TreeGrafter"/>
</dbReference>
<keyword evidence="3" id="KW-0378">Hydrolase</keyword>
<dbReference type="NCBIfam" id="TIGR03664">
    <property type="entry name" value="fut_nucase"/>
    <property type="match status" value="1"/>
</dbReference>
<gene>
    <name evidence="3" type="primary">mqnB</name>
    <name evidence="3" type="ORF">K227x_44820</name>
</gene>
<proteinExistence type="predicted"/>
<dbReference type="Gene3D" id="3.40.50.1580">
    <property type="entry name" value="Nucleoside phosphorylase domain"/>
    <property type="match status" value="1"/>
</dbReference>
<sequence>MEMSSLRDPIELALQQRLATIQPPIFQLCGFGPVAAAARAAALIADHRPDRVLLVGIAGSLDLGRCPVGTSWQFDEVMCDGIGVGAGPGFVSASKLGWPQFGGEPSLPTIGDALALDCGGQGSESSAGRLLTVPNGSACDQDAKNRRSRFPGAAAEDMEGFAVAMACTLAAVPLRIVRGISNLAGDRNHANWKIDDALAAAATMVVDLILPDPTNLSN</sequence>
<evidence type="ECO:0000259" key="2">
    <source>
        <dbReference type="Pfam" id="PF01048"/>
    </source>
</evidence>
<evidence type="ECO:0000313" key="3">
    <source>
        <dbReference type="EMBL" id="QDT06075.1"/>
    </source>
</evidence>
<dbReference type="Proteomes" id="UP000318538">
    <property type="component" value="Chromosome"/>
</dbReference>
<evidence type="ECO:0000256" key="1">
    <source>
        <dbReference type="NCBIfam" id="TIGR03664"/>
    </source>
</evidence>
<keyword evidence="3" id="KW-0326">Glycosidase</keyword>
<dbReference type="InterPro" id="IPR019963">
    <property type="entry name" value="FL_hydrolase_MqnB"/>
</dbReference>
<dbReference type="EMBL" id="CP036525">
    <property type="protein sequence ID" value="QDT06075.1"/>
    <property type="molecule type" value="Genomic_DNA"/>
</dbReference>
<dbReference type="InterPro" id="IPR000845">
    <property type="entry name" value="Nucleoside_phosphorylase_d"/>
</dbReference>
<reference evidence="3 4" key="1">
    <citation type="submission" date="2019-02" db="EMBL/GenBank/DDBJ databases">
        <title>Deep-cultivation of Planctomycetes and their phenomic and genomic characterization uncovers novel biology.</title>
        <authorList>
            <person name="Wiegand S."/>
            <person name="Jogler M."/>
            <person name="Boedeker C."/>
            <person name="Pinto D."/>
            <person name="Vollmers J."/>
            <person name="Rivas-Marin E."/>
            <person name="Kohn T."/>
            <person name="Peeters S.H."/>
            <person name="Heuer A."/>
            <person name="Rast P."/>
            <person name="Oberbeckmann S."/>
            <person name="Bunk B."/>
            <person name="Jeske O."/>
            <person name="Meyerdierks A."/>
            <person name="Storesund J.E."/>
            <person name="Kallscheuer N."/>
            <person name="Luecker S."/>
            <person name="Lage O.M."/>
            <person name="Pohl T."/>
            <person name="Merkel B.J."/>
            <person name="Hornburger P."/>
            <person name="Mueller R.-W."/>
            <person name="Bruemmer F."/>
            <person name="Labrenz M."/>
            <person name="Spormann A.M."/>
            <person name="Op den Camp H."/>
            <person name="Overmann J."/>
            <person name="Amann R."/>
            <person name="Jetten M.S.M."/>
            <person name="Mascher T."/>
            <person name="Medema M.H."/>
            <person name="Devos D.P."/>
            <person name="Kaster A.-K."/>
            <person name="Ovreas L."/>
            <person name="Rohde M."/>
            <person name="Galperin M.Y."/>
            <person name="Jogler C."/>
        </authorList>
    </citation>
    <scope>NUCLEOTIDE SEQUENCE [LARGE SCALE GENOMIC DNA]</scope>
    <source>
        <strain evidence="3 4">K22_7</strain>
    </source>
</reference>
<dbReference type="GO" id="GO:0009116">
    <property type="term" value="P:nucleoside metabolic process"/>
    <property type="evidence" value="ECO:0007669"/>
    <property type="project" value="InterPro"/>
</dbReference>
<accession>A0A517NG18</accession>
<dbReference type="PANTHER" id="PTHR46832">
    <property type="entry name" value="5'-METHYLTHIOADENOSINE/S-ADENOSYLHOMOCYSTEINE NUCLEOSIDASE"/>
    <property type="match status" value="1"/>
</dbReference>
<dbReference type="AlphaFoldDB" id="A0A517NG18"/>
<dbReference type="GO" id="GO:0008930">
    <property type="term" value="F:methylthioadenosine nucleosidase activity"/>
    <property type="evidence" value="ECO:0007669"/>
    <property type="project" value="TreeGrafter"/>
</dbReference>
<feature type="domain" description="Nucleoside phosphorylase" evidence="2">
    <location>
        <begin position="23"/>
        <end position="201"/>
    </location>
</feature>
<organism evidence="3 4">
    <name type="scientific">Rubripirellula lacrimiformis</name>
    <dbReference type="NCBI Taxonomy" id="1930273"/>
    <lineage>
        <taxon>Bacteria</taxon>
        <taxon>Pseudomonadati</taxon>
        <taxon>Planctomycetota</taxon>
        <taxon>Planctomycetia</taxon>
        <taxon>Pirellulales</taxon>
        <taxon>Pirellulaceae</taxon>
        <taxon>Rubripirellula</taxon>
    </lineage>
</organism>
<dbReference type="KEGG" id="rlc:K227x_44820"/>
<dbReference type="PANTHER" id="PTHR46832:SF2">
    <property type="entry name" value="FUTALOSINE HYDROLASE"/>
    <property type="match status" value="1"/>
</dbReference>
<dbReference type="GO" id="GO:0009234">
    <property type="term" value="P:menaquinone biosynthetic process"/>
    <property type="evidence" value="ECO:0007669"/>
    <property type="project" value="UniProtKB-UniRule"/>
</dbReference>
<evidence type="ECO:0000313" key="4">
    <source>
        <dbReference type="Proteomes" id="UP000318538"/>
    </source>
</evidence>
<dbReference type="EC" id="3.2.2.26" evidence="1"/>
<dbReference type="InterPro" id="IPR035994">
    <property type="entry name" value="Nucleoside_phosphorylase_sf"/>
</dbReference>
<dbReference type="GO" id="GO:0008782">
    <property type="term" value="F:adenosylhomocysteine nucleosidase activity"/>
    <property type="evidence" value="ECO:0007669"/>
    <property type="project" value="TreeGrafter"/>
</dbReference>
<protein>
    <recommendedName>
        <fullName evidence="1">Futalosine hydrolase</fullName>
        <ecNumber evidence="1">3.2.2.26</ecNumber>
    </recommendedName>
</protein>